<protein>
    <submittedName>
        <fullName evidence="2">Uncharacterized protein DUF3109</fullName>
    </submittedName>
</protein>
<proteinExistence type="inferred from homology"/>
<reference evidence="2 3" key="1">
    <citation type="submission" date="2019-03" db="EMBL/GenBank/DDBJ databases">
        <title>Genomic Encyclopedia of Archaeal and Bacterial Type Strains, Phase II (KMG-II): from individual species to whole genera.</title>
        <authorList>
            <person name="Goeker M."/>
        </authorList>
    </citation>
    <scope>NUCLEOTIDE SEQUENCE [LARGE SCALE GENOMIC DNA]</scope>
    <source>
        <strain evidence="2 3">RL-C</strain>
    </source>
</reference>
<dbReference type="RefSeq" id="WP_131838768.1">
    <property type="nucleotide sequence ID" value="NZ_SLWB01000004.1"/>
</dbReference>
<comment type="caution">
    <text evidence="2">The sequence shown here is derived from an EMBL/GenBank/DDBJ whole genome shotgun (WGS) entry which is preliminary data.</text>
</comment>
<comment type="similarity">
    <text evidence="1">Belongs to the Rv0495c family.</text>
</comment>
<evidence type="ECO:0000313" key="3">
    <source>
        <dbReference type="Proteomes" id="UP000294830"/>
    </source>
</evidence>
<organism evidence="2 3">
    <name type="scientific">Acetobacteroides hydrogenigenes</name>
    <dbReference type="NCBI Taxonomy" id="979970"/>
    <lineage>
        <taxon>Bacteria</taxon>
        <taxon>Pseudomonadati</taxon>
        <taxon>Bacteroidota</taxon>
        <taxon>Bacteroidia</taxon>
        <taxon>Bacteroidales</taxon>
        <taxon>Rikenellaceae</taxon>
        <taxon>Acetobacteroides</taxon>
    </lineage>
</organism>
<dbReference type="InterPro" id="IPR021458">
    <property type="entry name" value="Rv0495c"/>
</dbReference>
<dbReference type="OrthoDB" id="597501at2"/>
<evidence type="ECO:0000256" key="1">
    <source>
        <dbReference type="ARBA" id="ARBA00093770"/>
    </source>
</evidence>
<gene>
    <name evidence="2" type="ORF">CLV25_104170</name>
</gene>
<keyword evidence="3" id="KW-1185">Reference proteome</keyword>
<name>A0A4R2ENY5_9BACT</name>
<accession>A0A4R2ENY5</accession>
<evidence type="ECO:0000313" key="2">
    <source>
        <dbReference type="EMBL" id="TCN70215.1"/>
    </source>
</evidence>
<dbReference type="Proteomes" id="UP000294830">
    <property type="component" value="Unassembled WGS sequence"/>
</dbReference>
<dbReference type="EMBL" id="SLWB01000004">
    <property type="protein sequence ID" value="TCN70215.1"/>
    <property type="molecule type" value="Genomic_DNA"/>
</dbReference>
<dbReference type="Pfam" id="PF11307">
    <property type="entry name" value="DUF3109"/>
    <property type="match status" value="1"/>
</dbReference>
<sequence>MIQIDNVIFSLNIFEKQFCCDLSKCKGECCVSGDSGAPVNEDEMDVMESEYPSWKPYMTPQGIAAVEAQAVVVKDSDGEWTTPLINKGECAYTYVEDGVTLCAIEKAYREGKTVFQKPISCYLYPIRIKEFSNGLIGVNYDVWDICKPARILGSNIGLPVYKFLKEPLIRRFGEEFYQKIEDAAKMLELENQNE</sequence>
<dbReference type="AlphaFoldDB" id="A0A4R2ENY5"/>